<protein>
    <submittedName>
        <fullName evidence="2">Uncharacterized protein</fullName>
    </submittedName>
</protein>
<dbReference type="Proteomes" id="UP000199628">
    <property type="component" value="Unassembled WGS sequence"/>
</dbReference>
<dbReference type="EMBL" id="FMZV01000005">
    <property type="protein sequence ID" value="SDD11308.1"/>
    <property type="molecule type" value="Genomic_DNA"/>
</dbReference>
<evidence type="ECO:0000313" key="3">
    <source>
        <dbReference type="Proteomes" id="UP000199628"/>
    </source>
</evidence>
<gene>
    <name evidence="2" type="ORF">SAMN04488239_105161</name>
</gene>
<keyword evidence="1" id="KW-1133">Transmembrane helix</keyword>
<evidence type="ECO:0000313" key="2">
    <source>
        <dbReference type="EMBL" id="SDD11308.1"/>
    </source>
</evidence>
<keyword evidence="1" id="KW-0472">Membrane</keyword>
<name>A0A1G6S371_9RHOB</name>
<proteinExistence type="predicted"/>
<sequence>MPKKRGFSDLPYAFLANIPFFVFVTCASYVHLECCRDESQASKRRYTAQAILNTSSLKFIEGPAAHSRLLRSYEYGERVVCAVITRLLKHLPPFRGAGSDLADRCIRRVDHRSGNNLARLHSLADQTNCVCHHLKCKPILRDQPAHRSRCFEPNVLRVVCQLVWRFANWIAADIGFRACTKTLRVFRSSARQSSFG</sequence>
<feature type="transmembrane region" description="Helical" evidence="1">
    <location>
        <begin position="12"/>
        <end position="32"/>
    </location>
</feature>
<dbReference type="AlphaFoldDB" id="A0A1G6S371"/>
<keyword evidence="1" id="KW-0812">Transmembrane</keyword>
<evidence type="ECO:0000256" key="1">
    <source>
        <dbReference type="SAM" id="Phobius"/>
    </source>
</evidence>
<organism evidence="2 3">
    <name type="scientific">Ruegeria marina</name>
    <dbReference type="NCBI Taxonomy" id="639004"/>
    <lineage>
        <taxon>Bacteria</taxon>
        <taxon>Pseudomonadati</taxon>
        <taxon>Pseudomonadota</taxon>
        <taxon>Alphaproteobacteria</taxon>
        <taxon>Rhodobacterales</taxon>
        <taxon>Roseobacteraceae</taxon>
        <taxon>Ruegeria</taxon>
    </lineage>
</organism>
<reference evidence="3" key="1">
    <citation type="submission" date="2016-10" db="EMBL/GenBank/DDBJ databases">
        <authorList>
            <person name="Varghese N."/>
            <person name="Submissions S."/>
        </authorList>
    </citation>
    <scope>NUCLEOTIDE SEQUENCE [LARGE SCALE GENOMIC DNA]</scope>
    <source>
        <strain evidence="3">CGMCC 1.9108</strain>
    </source>
</reference>
<keyword evidence="3" id="KW-1185">Reference proteome</keyword>
<accession>A0A1G6S371</accession>